<gene>
    <name evidence="2" type="ORF">GM668_28365</name>
</gene>
<dbReference type="InterPro" id="IPR051044">
    <property type="entry name" value="MAG_DAG_Lipase"/>
</dbReference>
<comment type="caution">
    <text evidence="2">The sequence shown here is derived from an EMBL/GenBank/DDBJ whole genome shotgun (WGS) entry which is preliminary data.</text>
</comment>
<protein>
    <submittedName>
        <fullName evidence="2">Alpha/beta fold hydrolase</fullName>
    </submittedName>
</protein>
<evidence type="ECO:0000313" key="2">
    <source>
        <dbReference type="EMBL" id="MTW06000.1"/>
    </source>
</evidence>
<dbReference type="Pfam" id="PF12146">
    <property type="entry name" value="Hydrolase_4"/>
    <property type="match status" value="1"/>
</dbReference>
<dbReference type="Proteomes" id="UP000484015">
    <property type="component" value="Unassembled WGS sequence"/>
</dbReference>
<proteinExistence type="predicted"/>
<name>A0A6L6Q8N1_9BURK</name>
<keyword evidence="2" id="KW-0378">Hydrolase</keyword>
<dbReference type="InterPro" id="IPR022742">
    <property type="entry name" value="Hydrolase_4"/>
</dbReference>
<dbReference type="SUPFAM" id="SSF53474">
    <property type="entry name" value="alpha/beta-Hydrolases"/>
    <property type="match status" value="1"/>
</dbReference>
<dbReference type="InterPro" id="IPR029058">
    <property type="entry name" value="AB_hydrolase_fold"/>
</dbReference>
<keyword evidence="3" id="KW-1185">Reference proteome</keyword>
<reference evidence="2 3" key="1">
    <citation type="submission" date="2019-11" db="EMBL/GenBank/DDBJ databases">
        <title>Type strains purchased from KCTC, JCM and DSMZ.</title>
        <authorList>
            <person name="Lu H."/>
        </authorList>
    </citation>
    <scope>NUCLEOTIDE SEQUENCE [LARGE SCALE GENOMIC DNA]</scope>
    <source>
        <strain evidence="2 3">KCTC 42409</strain>
    </source>
</reference>
<dbReference type="AlphaFoldDB" id="A0A6L6Q8N1"/>
<organism evidence="2 3">
    <name type="scientific">Pseudoduganella ginsengisoli</name>
    <dbReference type="NCBI Taxonomy" id="1462440"/>
    <lineage>
        <taxon>Bacteria</taxon>
        <taxon>Pseudomonadati</taxon>
        <taxon>Pseudomonadota</taxon>
        <taxon>Betaproteobacteria</taxon>
        <taxon>Burkholderiales</taxon>
        <taxon>Oxalobacteraceae</taxon>
        <taxon>Telluria group</taxon>
        <taxon>Pseudoduganella</taxon>
    </lineage>
</organism>
<dbReference type="Gene3D" id="3.40.50.1820">
    <property type="entry name" value="alpha/beta hydrolase"/>
    <property type="match status" value="1"/>
</dbReference>
<dbReference type="OrthoDB" id="9806902at2"/>
<sequence length="286" mass="32099">MRFSEDRLARFKGRDGAERTIHIWEPSQPRAVIMAFHGALAHAGDYVMAGLYFRSHDIAVVGYDQCGHDGKRRADIPDFDIFLDDAELFLQWVKKNYPGLPIFIMGHSMGGLIATKFGLERLKRSEDDVKGFILSSPYYVNAVKISPILQKMSGVLAKLFPKMKVPVESFTDVLTHDAAITARHHVDEQDAIRASELTVRFGHALSEAQKGLASAIPTWRMPLYAVVAGDDKLADSAAAETMLKTIGGDLLRYRYEPQNYHENFNETNRTDIFADILGWMQPRIAA</sequence>
<accession>A0A6L6Q8N1</accession>
<dbReference type="PANTHER" id="PTHR11614">
    <property type="entry name" value="PHOSPHOLIPASE-RELATED"/>
    <property type="match status" value="1"/>
</dbReference>
<feature type="domain" description="Serine aminopeptidase S33" evidence="1">
    <location>
        <begin position="28"/>
        <end position="268"/>
    </location>
</feature>
<dbReference type="GO" id="GO:0016787">
    <property type="term" value="F:hydrolase activity"/>
    <property type="evidence" value="ECO:0007669"/>
    <property type="project" value="UniProtKB-KW"/>
</dbReference>
<evidence type="ECO:0000259" key="1">
    <source>
        <dbReference type="Pfam" id="PF12146"/>
    </source>
</evidence>
<evidence type="ECO:0000313" key="3">
    <source>
        <dbReference type="Proteomes" id="UP000484015"/>
    </source>
</evidence>
<dbReference type="EMBL" id="WNLA01000034">
    <property type="protein sequence ID" value="MTW06000.1"/>
    <property type="molecule type" value="Genomic_DNA"/>
</dbReference>